<comment type="caution">
    <text evidence="2">The sequence shown here is derived from an EMBL/GenBank/DDBJ whole genome shotgun (WGS) entry which is preliminary data.</text>
</comment>
<gene>
    <name evidence="2" type="ORF">I5907_10320</name>
</gene>
<organism evidence="2 3">
    <name type="scientific">Panacibacter microcysteis</name>
    <dbReference type="NCBI Taxonomy" id="2793269"/>
    <lineage>
        <taxon>Bacteria</taxon>
        <taxon>Pseudomonadati</taxon>
        <taxon>Bacteroidota</taxon>
        <taxon>Chitinophagia</taxon>
        <taxon>Chitinophagales</taxon>
        <taxon>Chitinophagaceae</taxon>
        <taxon>Panacibacter</taxon>
    </lineage>
</organism>
<dbReference type="EMBL" id="JADWYR010000001">
    <property type="protein sequence ID" value="MBG9376631.1"/>
    <property type="molecule type" value="Genomic_DNA"/>
</dbReference>
<sequence length="306" mass="33832">MKKIITLTVLLLVAGNLLACDICGCGVGSYYLGILPDFKKRFIGLRYQHKGLTTHISADGSVSYLTSQEIYQTAEVWGAFNIGKRFRIMGFVPVNFNERLNQGKTTSKSGMGDIAVLGYFKLLDRQKTIGDKRFAQSLWVGGGIKLPVGTYDPTDANIAQNTQNTFQLGTGSVDFTVNAMYDVRLQDAGINTNVSYKINTANKYDYRYGNKLTGNVLAYYKFNIKNKLTIAPNAGIMYETAQKDLNARKHFVDESGGYSMMGILGVECNIKNIAFGGNYQSPLAQTLAGNRVKAKDRFMVHVSFSF</sequence>
<dbReference type="RefSeq" id="WP_196990634.1">
    <property type="nucleotide sequence ID" value="NZ_JADWYR010000001.1"/>
</dbReference>
<evidence type="ECO:0000313" key="2">
    <source>
        <dbReference type="EMBL" id="MBG9376631.1"/>
    </source>
</evidence>
<keyword evidence="3" id="KW-1185">Reference proteome</keyword>
<name>A0A931GUG1_9BACT</name>
<accession>A0A931GUG1</accession>
<keyword evidence="1" id="KW-0732">Signal</keyword>
<feature type="chain" id="PRO_5037542119" evidence="1">
    <location>
        <begin position="20"/>
        <end position="306"/>
    </location>
</feature>
<evidence type="ECO:0000313" key="3">
    <source>
        <dbReference type="Proteomes" id="UP000628448"/>
    </source>
</evidence>
<protein>
    <submittedName>
        <fullName evidence="2">Transporter</fullName>
    </submittedName>
</protein>
<evidence type="ECO:0000256" key="1">
    <source>
        <dbReference type="SAM" id="SignalP"/>
    </source>
</evidence>
<dbReference type="AlphaFoldDB" id="A0A931GUG1"/>
<proteinExistence type="predicted"/>
<reference evidence="2" key="1">
    <citation type="submission" date="2020-11" db="EMBL/GenBank/DDBJ databases">
        <title>Bacterial whole genome sequence for Panacibacter sp. DH6.</title>
        <authorList>
            <person name="Le V."/>
            <person name="Ko S."/>
            <person name="Ahn C.-Y."/>
            <person name="Oh H.-M."/>
        </authorList>
    </citation>
    <scope>NUCLEOTIDE SEQUENCE</scope>
    <source>
        <strain evidence="2">DH6</strain>
    </source>
</reference>
<feature type="signal peptide" evidence="1">
    <location>
        <begin position="1"/>
        <end position="19"/>
    </location>
</feature>
<dbReference type="Proteomes" id="UP000628448">
    <property type="component" value="Unassembled WGS sequence"/>
</dbReference>